<name>A0A171CP58_9ACTN</name>
<sequence>MATARESADFIGRAEQTNVGPHTLEQLRDDITRIVTTYPNRPVAPTFTEVLHLRNRAFELLEGRQYPGQTRELHLIVGVLCGILANASFDLGDLAAAQIEVPSRFRTVGYIS</sequence>
<proteinExistence type="predicted"/>
<keyword evidence="2" id="KW-1185">Reference proteome</keyword>
<gene>
    <name evidence="1" type="ORF">PS9374_02661</name>
</gene>
<protein>
    <submittedName>
        <fullName evidence="1">Transcriptional regulator</fullName>
    </submittedName>
</protein>
<evidence type="ECO:0000313" key="2">
    <source>
        <dbReference type="Proteomes" id="UP000077701"/>
    </source>
</evidence>
<comment type="caution">
    <text evidence="1">The sequence shown here is derived from an EMBL/GenBank/DDBJ whole genome shotgun (WGS) entry which is preliminary data.</text>
</comment>
<evidence type="ECO:0000313" key="1">
    <source>
        <dbReference type="EMBL" id="GAT67008.1"/>
    </source>
</evidence>
<reference evidence="2" key="2">
    <citation type="submission" date="2016-04" db="EMBL/GenBank/DDBJ databases">
        <title>Planomonospora sphaerica JCM9374 whole genome shotgun sequence.</title>
        <authorList>
            <person name="Suzuki T."/>
            <person name="Dohra H."/>
            <person name="Kodani S."/>
        </authorList>
    </citation>
    <scope>NUCLEOTIDE SEQUENCE [LARGE SCALE GENOMIC DNA]</scope>
    <source>
        <strain evidence="2">JCM 9374</strain>
    </source>
</reference>
<dbReference type="Proteomes" id="UP000077701">
    <property type="component" value="Unassembled WGS sequence"/>
</dbReference>
<organism evidence="1 2">
    <name type="scientific">Planomonospora sphaerica</name>
    <dbReference type="NCBI Taxonomy" id="161355"/>
    <lineage>
        <taxon>Bacteria</taxon>
        <taxon>Bacillati</taxon>
        <taxon>Actinomycetota</taxon>
        <taxon>Actinomycetes</taxon>
        <taxon>Streptosporangiales</taxon>
        <taxon>Streptosporangiaceae</taxon>
        <taxon>Planomonospora</taxon>
    </lineage>
</organism>
<dbReference type="EMBL" id="BDCX01000006">
    <property type="protein sequence ID" value="GAT67008.1"/>
    <property type="molecule type" value="Genomic_DNA"/>
</dbReference>
<dbReference type="AlphaFoldDB" id="A0A171CP58"/>
<accession>A0A171CP58</accession>
<reference evidence="1 2" key="1">
    <citation type="journal article" date="2016" name="Genome Announc.">
        <title>Draft Genome Sequence of Planomonospora sphaerica JCM9374, a Rare Actinomycete.</title>
        <authorList>
            <person name="Dohra H."/>
            <person name="Suzuki T."/>
            <person name="Inoue Y."/>
            <person name="Kodani S."/>
        </authorList>
    </citation>
    <scope>NUCLEOTIDE SEQUENCE [LARGE SCALE GENOMIC DNA]</scope>
    <source>
        <strain evidence="1 2">JCM 9374</strain>
    </source>
</reference>
<dbReference type="STRING" id="161355.PS9374_02661"/>
<dbReference type="RefSeq" id="WP_068897133.1">
    <property type="nucleotide sequence ID" value="NZ_BDCX01000006.1"/>
</dbReference>
<dbReference type="OrthoDB" id="3215106at2"/>